<name>A0ABR6IGM7_9HYPH</name>
<dbReference type="Proteomes" id="UP000551353">
    <property type="component" value="Unassembled WGS sequence"/>
</dbReference>
<dbReference type="Gene3D" id="2.40.128.580">
    <property type="entry name" value="GXWXG domain"/>
    <property type="match status" value="1"/>
</dbReference>
<evidence type="ECO:0000259" key="1">
    <source>
        <dbReference type="Pfam" id="PF14231"/>
    </source>
</evidence>
<accession>A0ABR6IGM7</accession>
<dbReference type="Pfam" id="PF14231">
    <property type="entry name" value="GXWXG"/>
    <property type="match status" value="1"/>
</dbReference>
<sequence length="59" mass="6668">MREQQTALEAFRNLPLIEPRELVGLWSGRGIPSGHLFDGVLENLGWFGKRFTPGMRVDA</sequence>
<reference evidence="2 3" key="1">
    <citation type="submission" date="2020-08" db="EMBL/GenBank/DDBJ databases">
        <title>Genomic Encyclopedia of Type Strains, Phase IV (KMG-V): Genome sequencing to study the core and pangenomes of soil and plant-associated prokaryotes.</title>
        <authorList>
            <person name="Whitman W."/>
        </authorList>
    </citation>
    <scope>NUCLEOTIDE SEQUENCE [LARGE SCALE GENOMIC DNA]</scope>
    <source>
        <strain evidence="2 3">SEMIA 4087</strain>
    </source>
</reference>
<evidence type="ECO:0000313" key="2">
    <source>
        <dbReference type="EMBL" id="MBB4227019.1"/>
    </source>
</evidence>
<comment type="caution">
    <text evidence="2">The sequence shown here is derived from an EMBL/GenBank/DDBJ whole genome shotgun (WGS) entry which is preliminary data.</text>
</comment>
<feature type="domain" description="GXWXG" evidence="1">
    <location>
        <begin position="10"/>
        <end position="58"/>
    </location>
</feature>
<keyword evidence="3" id="KW-1185">Reference proteome</keyword>
<protein>
    <recommendedName>
        <fullName evidence="1">GXWXG domain-containing protein</fullName>
    </recommendedName>
</protein>
<evidence type="ECO:0000313" key="3">
    <source>
        <dbReference type="Proteomes" id="UP000551353"/>
    </source>
</evidence>
<proteinExistence type="predicted"/>
<organism evidence="2 3">
    <name type="scientific">Rhizobium mongolense</name>
    <dbReference type="NCBI Taxonomy" id="57676"/>
    <lineage>
        <taxon>Bacteria</taxon>
        <taxon>Pseudomonadati</taxon>
        <taxon>Pseudomonadota</taxon>
        <taxon>Alphaproteobacteria</taxon>
        <taxon>Hyphomicrobiales</taxon>
        <taxon>Rhizobiaceae</taxon>
        <taxon>Rhizobium/Agrobacterium group</taxon>
        <taxon>Rhizobium</taxon>
    </lineage>
</organism>
<dbReference type="EMBL" id="JACIFX010000001">
    <property type="protein sequence ID" value="MBB4227019.1"/>
    <property type="molecule type" value="Genomic_DNA"/>
</dbReference>
<dbReference type="InterPro" id="IPR025951">
    <property type="entry name" value="GXWXG_dom"/>
</dbReference>
<gene>
    <name evidence="2" type="ORF">GGD56_000839</name>
</gene>